<name>X0ZNP3_9ZZZZ</name>
<reference evidence="1" key="1">
    <citation type="journal article" date="2014" name="Front. Microbiol.">
        <title>High frequency of phylogenetically diverse reductive dehalogenase-homologous genes in deep subseafloor sedimentary metagenomes.</title>
        <authorList>
            <person name="Kawai M."/>
            <person name="Futagami T."/>
            <person name="Toyoda A."/>
            <person name="Takaki Y."/>
            <person name="Nishi S."/>
            <person name="Hori S."/>
            <person name="Arai W."/>
            <person name="Tsubouchi T."/>
            <person name="Morono Y."/>
            <person name="Uchiyama I."/>
            <person name="Ito T."/>
            <person name="Fujiyama A."/>
            <person name="Inagaki F."/>
            <person name="Takami H."/>
        </authorList>
    </citation>
    <scope>NUCLEOTIDE SEQUENCE</scope>
    <source>
        <strain evidence="1">Expedition CK06-06</strain>
    </source>
</reference>
<evidence type="ECO:0008006" key="2">
    <source>
        <dbReference type="Google" id="ProtNLM"/>
    </source>
</evidence>
<dbReference type="EMBL" id="BARS01053231">
    <property type="protein sequence ID" value="GAG49826.1"/>
    <property type="molecule type" value="Genomic_DNA"/>
</dbReference>
<organism evidence="1">
    <name type="scientific">marine sediment metagenome</name>
    <dbReference type="NCBI Taxonomy" id="412755"/>
    <lineage>
        <taxon>unclassified sequences</taxon>
        <taxon>metagenomes</taxon>
        <taxon>ecological metagenomes</taxon>
    </lineage>
</organism>
<dbReference type="AlphaFoldDB" id="X0ZNP3"/>
<dbReference type="InterPro" id="IPR043504">
    <property type="entry name" value="Peptidase_S1_PA_chymotrypsin"/>
</dbReference>
<accession>X0ZNP3</accession>
<comment type="caution">
    <text evidence="1">The sequence shown here is derived from an EMBL/GenBank/DDBJ whole genome shotgun (WGS) entry which is preliminary data.</text>
</comment>
<dbReference type="GO" id="GO:0004252">
    <property type="term" value="F:serine-type endopeptidase activity"/>
    <property type="evidence" value="ECO:0007669"/>
    <property type="project" value="TreeGrafter"/>
</dbReference>
<sequence length="98" mass="11422">MKLFRKLIWVVILSCLVTPPGWAKRDAKEAVVKIYTMYNRYNYYNPWQMWGQQRRSGSGSIIAGRRILTNAHVVGDQTFILVKRAGKAKKYTKGEFRP</sequence>
<feature type="non-terminal residue" evidence="1">
    <location>
        <position position="98"/>
    </location>
</feature>
<evidence type="ECO:0000313" key="1">
    <source>
        <dbReference type="EMBL" id="GAG49826.1"/>
    </source>
</evidence>
<dbReference type="PANTHER" id="PTHR45980:SF9">
    <property type="entry name" value="PROTEASE DO-LIKE 10, MITOCHONDRIAL-RELATED"/>
    <property type="match status" value="1"/>
</dbReference>
<proteinExistence type="predicted"/>
<gene>
    <name evidence="1" type="ORF">S01H1_79018</name>
</gene>
<dbReference type="InterPro" id="IPR009003">
    <property type="entry name" value="Peptidase_S1_PA"/>
</dbReference>
<protein>
    <recommendedName>
        <fullName evidence="2">Peptidase S1 domain-containing protein</fullName>
    </recommendedName>
</protein>
<dbReference type="Gene3D" id="2.40.10.10">
    <property type="entry name" value="Trypsin-like serine proteases"/>
    <property type="match status" value="1"/>
</dbReference>
<dbReference type="SUPFAM" id="SSF50494">
    <property type="entry name" value="Trypsin-like serine proteases"/>
    <property type="match status" value="1"/>
</dbReference>
<dbReference type="PANTHER" id="PTHR45980">
    <property type="match status" value="1"/>
</dbReference>